<accession>A0ACC0YT54</accession>
<sequence length="145" mass="16932">MGREWKDLYAMWGLANALLEENLSSDQQGLTPRIFERLFSCINEVRFKVFRIQLVELEALSKKLKAKTVRTEAPSQSIAATRKWYCCHSQIDDEKLARQKAIDEWLPITSSRNAKWWYSAFHNIAVLCLLLMACPQKEKMIETCF</sequence>
<protein>
    <submittedName>
        <fullName evidence="1">Uncharacterized protein</fullName>
    </submittedName>
</protein>
<evidence type="ECO:0000313" key="2">
    <source>
        <dbReference type="Proteomes" id="UP001163603"/>
    </source>
</evidence>
<evidence type="ECO:0000313" key="1">
    <source>
        <dbReference type="EMBL" id="KAJ0040870.1"/>
    </source>
</evidence>
<name>A0ACC0YT54_9ROSI</name>
<comment type="caution">
    <text evidence="1">The sequence shown here is derived from an EMBL/GenBank/DDBJ whole genome shotgun (WGS) entry which is preliminary data.</text>
</comment>
<gene>
    <name evidence="1" type="ORF">Pint_26709</name>
</gene>
<keyword evidence="2" id="KW-1185">Reference proteome</keyword>
<dbReference type="Proteomes" id="UP001163603">
    <property type="component" value="Chromosome 5"/>
</dbReference>
<reference evidence="2" key="1">
    <citation type="journal article" date="2023" name="G3 (Bethesda)">
        <title>Genome assembly and association tests identify interacting loci associated with vigor, precocity, and sex in interspecific pistachio rootstocks.</title>
        <authorList>
            <person name="Palmer W."/>
            <person name="Jacygrad E."/>
            <person name="Sagayaradj S."/>
            <person name="Cavanaugh K."/>
            <person name="Han R."/>
            <person name="Bertier L."/>
            <person name="Beede B."/>
            <person name="Kafkas S."/>
            <person name="Golino D."/>
            <person name="Preece J."/>
            <person name="Michelmore R."/>
        </authorList>
    </citation>
    <scope>NUCLEOTIDE SEQUENCE [LARGE SCALE GENOMIC DNA]</scope>
</reference>
<proteinExistence type="predicted"/>
<organism evidence="1 2">
    <name type="scientific">Pistacia integerrima</name>
    <dbReference type="NCBI Taxonomy" id="434235"/>
    <lineage>
        <taxon>Eukaryota</taxon>
        <taxon>Viridiplantae</taxon>
        <taxon>Streptophyta</taxon>
        <taxon>Embryophyta</taxon>
        <taxon>Tracheophyta</taxon>
        <taxon>Spermatophyta</taxon>
        <taxon>Magnoliopsida</taxon>
        <taxon>eudicotyledons</taxon>
        <taxon>Gunneridae</taxon>
        <taxon>Pentapetalae</taxon>
        <taxon>rosids</taxon>
        <taxon>malvids</taxon>
        <taxon>Sapindales</taxon>
        <taxon>Anacardiaceae</taxon>
        <taxon>Pistacia</taxon>
    </lineage>
</organism>
<dbReference type="EMBL" id="CM047740">
    <property type="protein sequence ID" value="KAJ0040870.1"/>
    <property type="molecule type" value="Genomic_DNA"/>
</dbReference>